<keyword evidence="2" id="KW-0723">Serine/threonine-protein kinase</keyword>
<dbReference type="GO" id="GO:0004674">
    <property type="term" value="F:protein serine/threonine kinase activity"/>
    <property type="evidence" value="ECO:0007669"/>
    <property type="project" value="UniProtKB-KW"/>
</dbReference>
<dbReference type="Gene3D" id="3.30.200.20">
    <property type="entry name" value="Phosphorylase Kinase, domain 1"/>
    <property type="match status" value="1"/>
</dbReference>
<dbReference type="CDD" id="cd14066">
    <property type="entry name" value="STKc_IRAK"/>
    <property type="match status" value="1"/>
</dbReference>
<comment type="caution">
    <text evidence="17">The sequence shown here is derived from an EMBL/GenBank/DDBJ whole genome shotgun (WGS) entry which is preliminary data.</text>
</comment>
<dbReference type="PANTHER" id="PTHR46008">
    <property type="entry name" value="LEAF RUST 10 DISEASE-RESISTANCE LOCUS RECEPTOR-LIKE PROTEIN KINASE-LIKE 1.4"/>
    <property type="match status" value="1"/>
</dbReference>
<keyword evidence="7 17" id="KW-0418">Kinase</keyword>
<dbReference type="InterPro" id="IPR008271">
    <property type="entry name" value="Ser/Thr_kinase_AS"/>
</dbReference>
<feature type="signal peptide" evidence="15">
    <location>
        <begin position="1"/>
        <end position="29"/>
    </location>
</feature>
<evidence type="ECO:0000256" key="11">
    <source>
        <dbReference type="ARBA" id="ARBA00023180"/>
    </source>
</evidence>
<keyword evidence="18" id="KW-1185">Reference proteome</keyword>
<dbReference type="SMART" id="SM00220">
    <property type="entry name" value="S_TKc"/>
    <property type="match status" value="1"/>
</dbReference>
<feature type="compositionally biased region" description="Basic and acidic residues" evidence="13">
    <location>
        <begin position="639"/>
        <end position="655"/>
    </location>
</feature>
<name>A0AAP0BGK7_9ASPA</name>
<accession>A0AAP0BGK7</accession>
<dbReference type="Pfam" id="PF00069">
    <property type="entry name" value="Pkinase"/>
    <property type="match status" value="1"/>
</dbReference>
<feature type="region of interest" description="Disordered" evidence="13">
    <location>
        <begin position="638"/>
        <end position="665"/>
    </location>
</feature>
<dbReference type="FunFam" id="3.30.200.20:FF:000039">
    <property type="entry name" value="receptor-like protein kinase FERONIA"/>
    <property type="match status" value="1"/>
</dbReference>
<feature type="compositionally biased region" description="Polar residues" evidence="13">
    <location>
        <begin position="656"/>
        <end position="665"/>
    </location>
</feature>
<keyword evidence="5 15" id="KW-0732">Signal</keyword>
<dbReference type="InterPro" id="IPR000719">
    <property type="entry name" value="Prot_kinase_dom"/>
</dbReference>
<dbReference type="PANTHER" id="PTHR46008:SF2">
    <property type="entry name" value="LEAF RUST 10 DISEASE-RESISTANCE LOCUS RECEPTOR-LIKE PROTEIN KINASE-LIKE 1.4"/>
    <property type="match status" value="1"/>
</dbReference>
<evidence type="ECO:0000256" key="7">
    <source>
        <dbReference type="ARBA" id="ARBA00022777"/>
    </source>
</evidence>
<keyword evidence="4 14" id="KW-0812">Transmembrane</keyword>
<feature type="transmembrane region" description="Helical" evidence="14">
    <location>
        <begin position="260"/>
        <end position="284"/>
    </location>
</feature>
<feature type="domain" description="Protein kinase" evidence="16">
    <location>
        <begin position="341"/>
        <end position="625"/>
    </location>
</feature>
<keyword evidence="6 12" id="KW-0547">Nucleotide-binding</keyword>
<sequence>MSFHSALSQLFFFTIFCSRYASFFSVCAAESSCPQQQFTCGNATLPIKFPFYTNDSVSPCSGVHFIQCIDLVPAVQFYGNDYLYPVRTISYPDKTITIHDLKLSSYFRGSNCEFLYDFQAPIQGFNFTSLSVSLGSGESFFSCKDNYAFSRDIFFLDYNLSLCRNYSLYYFKNAGDDSSVLLPSACFAYQDLWFHWTLSFGEGKDGRKTSLLRAGFSPRWTGTDCFTCQFSANNCSDELGYACSCLSSCKGAQKNRSKGIIIGVSLAGGIGFFIISFIFCFRYLQNRKRRHHQRTPNQTASSTLLFYQSSNISHPFTENGQEISSTHIFSYDELYKATNSFDAAMEIGDGGFGTVYKGKLRDGRDVAVKRLYESNIKRVEQFANEIVILSRLRHQNLVSLYGCTSPRSRELILVYEFVSNGTVADHLHGERSQEGLLTWQLRLSIAVETATALAYLHAVDPPIIHRDVKTGNILLDAEFHVKIADFGLSRLFPPDGAAYISTAPQGTPGYLDPEYHQSYQLTDKSDVYSFGVVLAELITSKPAVDLGRNRLEINLSTMALNRIQNGNLDELMDRKLGFDSDRETNRMMRLVGELAFRCLQVDREMRPPIKDVLEVLKGIKNRPFVMHSGELVECTAGKANEKRPSSPDSVMEKWVSRSQTPNSSH</sequence>
<evidence type="ECO:0000259" key="16">
    <source>
        <dbReference type="PROSITE" id="PS50011"/>
    </source>
</evidence>
<evidence type="ECO:0000256" key="10">
    <source>
        <dbReference type="ARBA" id="ARBA00023136"/>
    </source>
</evidence>
<reference evidence="17 18" key="1">
    <citation type="journal article" date="2022" name="Nat. Plants">
        <title>Genomes of leafy and leafless Platanthera orchids illuminate the evolution of mycoheterotrophy.</title>
        <authorList>
            <person name="Li M.H."/>
            <person name="Liu K.W."/>
            <person name="Li Z."/>
            <person name="Lu H.C."/>
            <person name="Ye Q.L."/>
            <person name="Zhang D."/>
            <person name="Wang J.Y."/>
            <person name="Li Y.F."/>
            <person name="Zhong Z.M."/>
            <person name="Liu X."/>
            <person name="Yu X."/>
            <person name="Liu D.K."/>
            <person name="Tu X.D."/>
            <person name="Liu B."/>
            <person name="Hao Y."/>
            <person name="Liao X.Y."/>
            <person name="Jiang Y.T."/>
            <person name="Sun W.H."/>
            <person name="Chen J."/>
            <person name="Chen Y.Q."/>
            <person name="Ai Y."/>
            <person name="Zhai J.W."/>
            <person name="Wu S.S."/>
            <person name="Zhou Z."/>
            <person name="Hsiao Y.Y."/>
            <person name="Wu W.L."/>
            <person name="Chen Y.Y."/>
            <person name="Lin Y.F."/>
            <person name="Hsu J.L."/>
            <person name="Li C.Y."/>
            <person name="Wang Z.W."/>
            <person name="Zhao X."/>
            <person name="Zhong W.Y."/>
            <person name="Ma X.K."/>
            <person name="Ma L."/>
            <person name="Huang J."/>
            <person name="Chen G.Z."/>
            <person name="Huang M.Z."/>
            <person name="Huang L."/>
            <person name="Peng D.H."/>
            <person name="Luo Y.B."/>
            <person name="Zou S.Q."/>
            <person name="Chen S.P."/>
            <person name="Lan S."/>
            <person name="Tsai W.C."/>
            <person name="Van de Peer Y."/>
            <person name="Liu Z.J."/>
        </authorList>
    </citation>
    <scope>NUCLEOTIDE SEQUENCE [LARGE SCALE GENOMIC DNA]</scope>
    <source>
        <strain evidence="17">Lor287</strain>
    </source>
</reference>
<dbReference type="InterPro" id="IPR017441">
    <property type="entry name" value="Protein_kinase_ATP_BS"/>
</dbReference>
<dbReference type="AlphaFoldDB" id="A0AAP0BGK7"/>
<dbReference type="PROSITE" id="PS00107">
    <property type="entry name" value="PROTEIN_KINASE_ATP"/>
    <property type="match status" value="1"/>
</dbReference>
<keyword evidence="8 12" id="KW-0067">ATP-binding</keyword>
<dbReference type="Proteomes" id="UP001418222">
    <property type="component" value="Unassembled WGS sequence"/>
</dbReference>
<comment type="subcellular location">
    <subcellularLocation>
        <location evidence="1">Membrane</location>
        <topology evidence="1">Single-pass membrane protein</topology>
    </subcellularLocation>
</comment>
<evidence type="ECO:0000256" key="13">
    <source>
        <dbReference type="SAM" id="MobiDB-lite"/>
    </source>
</evidence>
<keyword evidence="9 14" id="KW-1133">Transmembrane helix</keyword>
<dbReference type="PROSITE" id="PS00108">
    <property type="entry name" value="PROTEIN_KINASE_ST"/>
    <property type="match status" value="1"/>
</dbReference>
<evidence type="ECO:0000256" key="15">
    <source>
        <dbReference type="SAM" id="SignalP"/>
    </source>
</evidence>
<evidence type="ECO:0000313" key="17">
    <source>
        <dbReference type="EMBL" id="KAK8938538.1"/>
    </source>
</evidence>
<dbReference type="EMBL" id="JBBWWQ010000009">
    <property type="protein sequence ID" value="KAK8938538.1"/>
    <property type="molecule type" value="Genomic_DNA"/>
</dbReference>
<evidence type="ECO:0000256" key="14">
    <source>
        <dbReference type="SAM" id="Phobius"/>
    </source>
</evidence>
<evidence type="ECO:0000256" key="8">
    <source>
        <dbReference type="ARBA" id="ARBA00022840"/>
    </source>
</evidence>
<evidence type="ECO:0000256" key="1">
    <source>
        <dbReference type="ARBA" id="ARBA00004167"/>
    </source>
</evidence>
<keyword evidence="11" id="KW-0325">Glycoprotein</keyword>
<evidence type="ECO:0000256" key="9">
    <source>
        <dbReference type="ARBA" id="ARBA00022989"/>
    </source>
</evidence>
<dbReference type="InterPro" id="IPR011009">
    <property type="entry name" value="Kinase-like_dom_sf"/>
</dbReference>
<evidence type="ECO:0000256" key="4">
    <source>
        <dbReference type="ARBA" id="ARBA00022692"/>
    </source>
</evidence>
<evidence type="ECO:0000256" key="3">
    <source>
        <dbReference type="ARBA" id="ARBA00022679"/>
    </source>
</evidence>
<dbReference type="SUPFAM" id="SSF56112">
    <property type="entry name" value="Protein kinase-like (PK-like)"/>
    <property type="match status" value="1"/>
</dbReference>
<dbReference type="GO" id="GO:0005524">
    <property type="term" value="F:ATP binding"/>
    <property type="evidence" value="ECO:0007669"/>
    <property type="project" value="UniProtKB-UniRule"/>
</dbReference>
<proteinExistence type="predicted"/>
<evidence type="ECO:0000256" key="12">
    <source>
        <dbReference type="PROSITE-ProRule" id="PRU10141"/>
    </source>
</evidence>
<protein>
    <submittedName>
        <fullName evidence="17">Serine/threonine-protein kinase</fullName>
    </submittedName>
</protein>
<evidence type="ECO:0000313" key="18">
    <source>
        <dbReference type="Proteomes" id="UP001418222"/>
    </source>
</evidence>
<evidence type="ECO:0000256" key="6">
    <source>
        <dbReference type="ARBA" id="ARBA00022741"/>
    </source>
</evidence>
<gene>
    <name evidence="17" type="ORF">KSP39_PZI011609</name>
</gene>
<keyword evidence="3" id="KW-0808">Transferase</keyword>
<dbReference type="FunFam" id="1.10.510.10:FF:000161">
    <property type="entry name" value="Wall-associated receptor kinase-like 20"/>
    <property type="match status" value="1"/>
</dbReference>
<dbReference type="Gene3D" id="1.10.510.10">
    <property type="entry name" value="Transferase(Phosphotransferase) domain 1"/>
    <property type="match status" value="1"/>
</dbReference>
<feature type="chain" id="PRO_5043008581" evidence="15">
    <location>
        <begin position="30"/>
        <end position="665"/>
    </location>
</feature>
<evidence type="ECO:0000256" key="2">
    <source>
        <dbReference type="ARBA" id="ARBA00022527"/>
    </source>
</evidence>
<dbReference type="GO" id="GO:0005886">
    <property type="term" value="C:plasma membrane"/>
    <property type="evidence" value="ECO:0007669"/>
    <property type="project" value="UniProtKB-ARBA"/>
</dbReference>
<dbReference type="PROSITE" id="PS50011">
    <property type="entry name" value="PROTEIN_KINASE_DOM"/>
    <property type="match status" value="1"/>
</dbReference>
<keyword evidence="10 14" id="KW-0472">Membrane</keyword>
<feature type="binding site" evidence="12">
    <location>
        <position position="369"/>
    </location>
    <ligand>
        <name>ATP</name>
        <dbReference type="ChEBI" id="CHEBI:30616"/>
    </ligand>
</feature>
<evidence type="ECO:0000256" key="5">
    <source>
        <dbReference type="ARBA" id="ARBA00022729"/>
    </source>
</evidence>
<organism evidence="17 18">
    <name type="scientific">Platanthera zijinensis</name>
    <dbReference type="NCBI Taxonomy" id="2320716"/>
    <lineage>
        <taxon>Eukaryota</taxon>
        <taxon>Viridiplantae</taxon>
        <taxon>Streptophyta</taxon>
        <taxon>Embryophyta</taxon>
        <taxon>Tracheophyta</taxon>
        <taxon>Spermatophyta</taxon>
        <taxon>Magnoliopsida</taxon>
        <taxon>Liliopsida</taxon>
        <taxon>Asparagales</taxon>
        <taxon>Orchidaceae</taxon>
        <taxon>Orchidoideae</taxon>
        <taxon>Orchideae</taxon>
        <taxon>Orchidinae</taxon>
        <taxon>Platanthera</taxon>
    </lineage>
</organism>